<accession>A0AA88GW12</accession>
<keyword evidence="3" id="KW-1185">Reference proteome</keyword>
<dbReference type="RefSeq" id="XP_044553453.1">
    <property type="nucleotide sequence ID" value="XM_044689963.1"/>
</dbReference>
<feature type="compositionally biased region" description="Polar residues" evidence="1">
    <location>
        <begin position="71"/>
        <end position="82"/>
    </location>
</feature>
<gene>
    <name evidence="2" type="ORF">C9374_014021</name>
</gene>
<sequence>MKVQPLDVKPQTTVATDDAATTTSNCNNLHPSHFSEVQLLQQQFLSMVKRMKLYKSFIPAHLLSEIDEQQDLNTQSPNQQPYKVSGVNGDSNSSSMSHSQSSVESSSKRSSSMNEPKSMHQNSSKKKYSKDVNKFALYLESKKVTLIHVLLEGLNDLLHSLAPQETVSLLSDVFEQVNSMCRSHGAVQIALENDSLTISLNATHKQQNHEVKGAQLCRSLNEKLLSLKFMRWKSNEALKKRPHLIDVLNFRFAMLSHECYCGNLGTSEVKQFTLLSSGKQNLLKMISVAKEMNIAIVCSESVRNSCLKFFQTRYIDTRSFTDDTFVSSFNEGEVPQQDTHIYEIGVSLEKQDDEWMYELADQQQKNKWNSYNQACQLFFEKDYHRAVELFQEYYQSNTNDKPTENMIHKCQTLM</sequence>
<evidence type="ECO:0000313" key="3">
    <source>
        <dbReference type="Proteomes" id="UP000816034"/>
    </source>
</evidence>
<dbReference type="SUPFAM" id="SSF55073">
    <property type="entry name" value="Nucleotide cyclase"/>
    <property type="match status" value="1"/>
</dbReference>
<feature type="region of interest" description="Disordered" evidence="1">
    <location>
        <begin position="71"/>
        <end position="127"/>
    </location>
</feature>
<dbReference type="Gene3D" id="3.30.70.1230">
    <property type="entry name" value="Nucleotide cyclase"/>
    <property type="match status" value="1"/>
</dbReference>
<feature type="compositionally biased region" description="Polar residues" evidence="1">
    <location>
        <begin position="113"/>
        <end position="122"/>
    </location>
</feature>
<feature type="compositionally biased region" description="Low complexity" evidence="1">
    <location>
        <begin position="91"/>
        <end position="112"/>
    </location>
</feature>
<reference evidence="2 3" key="1">
    <citation type="journal article" date="2018" name="BMC Genomics">
        <title>The genome of Naegleria lovaniensis, the basis for a comparative approach to unravel pathogenicity factors of the human pathogenic amoeba N. fowleri.</title>
        <authorList>
            <person name="Liechti N."/>
            <person name="Schurch N."/>
            <person name="Bruggmann R."/>
            <person name="Wittwer M."/>
        </authorList>
    </citation>
    <scope>NUCLEOTIDE SEQUENCE [LARGE SCALE GENOMIC DNA]</scope>
    <source>
        <strain evidence="2 3">ATCC 30569</strain>
    </source>
</reference>
<evidence type="ECO:0000313" key="2">
    <source>
        <dbReference type="EMBL" id="KAG2389461.1"/>
    </source>
</evidence>
<dbReference type="Proteomes" id="UP000816034">
    <property type="component" value="Unassembled WGS sequence"/>
</dbReference>
<proteinExistence type="predicted"/>
<protein>
    <submittedName>
        <fullName evidence="2">Uncharacterized protein</fullName>
    </submittedName>
</protein>
<evidence type="ECO:0000256" key="1">
    <source>
        <dbReference type="SAM" id="MobiDB-lite"/>
    </source>
</evidence>
<dbReference type="EMBL" id="PYSW02000007">
    <property type="protein sequence ID" value="KAG2389461.1"/>
    <property type="molecule type" value="Genomic_DNA"/>
</dbReference>
<dbReference type="InterPro" id="IPR029787">
    <property type="entry name" value="Nucleotide_cyclase"/>
</dbReference>
<dbReference type="GeneID" id="68106474"/>
<name>A0AA88GW12_NAELO</name>
<organism evidence="2 3">
    <name type="scientific">Naegleria lovaniensis</name>
    <name type="common">Amoeba</name>
    <dbReference type="NCBI Taxonomy" id="51637"/>
    <lineage>
        <taxon>Eukaryota</taxon>
        <taxon>Discoba</taxon>
        <taxon>Heterolobosea</taxon>
        <taxon>Tetramitia</taxon>
        <taxon>Eutetramitia</taxon>
        <taxon>Vahlkampfiidae</taxon>
        <taxon>Naegleria</taxon>
    </lineage>
</organism>
<dbReference type="AlphaFoldDB" id="A0AA88GW12"/>
<comment type="caution">
    <text evidence="2">The sequence shown here is derived from an EMBL/GenBank/DDBJ whole genome shotgun (WGS) entry which is preliminary data.</text>
</comment>